<dbReference type="Proteomes" id="UP000326979">
    <property type="component" value="Unassembled WGS sequence"/>
</dbReference>
<keyword evidence="3" id="KW-1185">Reference proteome</keyword>
<dbReference type="GO" id="GO:0004074">
    <property type="term" value="F:biliverdin reductase [NAD(P)H] activity"/>
    <property type="evidence" value="ECO:0007669"/>
    <property type="project" value="TreeGrafter"/>
</dbReference>
<dbReference type="Gene3D" id="3.40.50.720">
    <property type="entry name" value="NAD(P)-binding Rossmann-like Domain"/>
    <property type="match status" value="1"/>
</dbReference>
<dbReference type="InterPro" id="IPR036291">
    <property type="entry name" value="NAD(P)-bd_dom_sf"/>
</dbReference>
<dbReference type="SUPFAM" id="SSF51735">
    <property type="entry name" value="NAD(P)-binding Rossmann-fold domains"/>
    <property type="match status" value="1"/>
</dbReference>
<proteinExistence type="predicted"/>
<gene>
    <name evidence="2" type="ORF">FNH04_04735</name>
</gene>
<dbReference type="EMBL" id="VJZE01000016">
    <property type="protein sequence ID" value="MPY39255.1"/>
    <property type="molecule type" value="Genomic_DNA"/>
</dbReference>
<evidence type="ECO:0000313" key="3">
    <source>
        <dbReference type="Proteomes" id="UP000326979"/>
    </source>
</evidence>
<sequence length="208" mass="21943">MKLLILGATGPTGRHVVDLALRAGDSVTTFVRNPAALGDLAEKVTVVAGDATSHRDVLAGAAGHDAIVSALGRGTSVRADGLFTRSSAAVIGAAKEAGVSRLVWLSSFGVGETLDWSSTTQKAIYRTLLRSIYADKEIADERIRNSGLDWTVVYPTRLTHGPANGTYSAGDRLPMKGNPTISRADVAAFMYQAAHGSEWIHRSPVITD</sequence>
<dbReference type="Pfam" id="PF13460">
    <property type="entry name" value="NAD_binding_10"/>
    <property type="match status" value="1"/>
</dbReference>
<organism evidence="2 3">
    <name type="scientific">Streptomyces phyllanthi</name>
    <dbReference type="NCBI Taxonomy" id="1803180"/>
    <lineage>
        <taxon>Bacteria</taxon>
        <taxon>Bacillati</taxon>
        <taxon>Actinomycetota</taxon>
        <taxon>Actinomycetes</taxon>
        <taxon>Kitasatosporales</taxon>
        <taxon>Streptomycetaceae</taxon>
        <taxon>Streptomyces</taxon>
    </lineage>
</organism>
<dbReference type="PANTHER" id="PTHR43355:SF2">
    <property type="entry name" value="FLAVIN REDUCTASE (NADPH)"/>
    <property type="match status" value="1"/>
</dbReference>
<evidence type="ECO:0000259" key="1">
    <source>
        <dbReference type="Pfam" id="PF13460"/>
    </source>
</evidence>
<dbReference type="GO" id="GO:0042602">
    <property type="term" value="F:riboflavin reductase (NADPH) activity"/>
    <property type="evidence" value="ECO:0007669"/>
    <property type="project" value="TreeGrafter"/>
</dbReference>
<dbReference type="InterPro" id="IPR051606">
    <property type="entry name" value="Polyketide_Oxido-like"/>
</dbReference>
<dbReference type="InterPro" id="IPR016040">
    <property type="entry name" value="NAD(P)-bd_dom"/>
</dbReference>
<protein>
    <submittedName>
        <fullName evidence="2">SDR family oxidoreductase</fullName>
    </submittedName>
</protein>
<dbReference type="OrthoDB" id="3763081at2"/>
<accession>A0A5N8VZ88</accession>
<name>A0A5N8VZ88_9ACTN</name>
<reference evidence="2 3" key="1">
    <citation type="submission" date="2019-07" db="EMBL/GenBank/DDBJ databases">
        <title>New species of Amycolatopsis and Streptomyces.</title>
        <authorList>
            <person name="Duangmal K."/>
            <person name="Teo W.F.A."/>
            <person name="Lipun K."/>
        </authorList>
    </citation>
    <scope>NUCLEOTIDE SEQUENCE [LARGE SCALE GENOMIC DNA]</scope>
    <source>
        <strain evidence="2 3">TISTR 2346</strain>
    </source>
</reference>
<dbReference type="AlphaFoldDB" id="A0A5N8VZ88"/>
<dbReference type="PANTHER" id="PTHR43355">
    <property type="entry name" value="FLAVIN REDUCTASE (NADPH)"/>
    <property type="match status" value="1"/>
</dbReference>
<feature type="domain" description="NAD(P)-binding" evidence="1">
    <location>
        <begin position="7"/>
        <end position="194"/>
    </location>
</feature>
<evidence type="ECO:0000313" key="2">
    <source>
        <dbReference type="EMBL" id="MPY39255.1"/>
    </source>
</evidence>
<dbReference type="RefSeq" id="WP_152780612.1">
    <property type="nucleotide sequence ID" value="NZ_BAABEQ010000083.1"/>
</dbReference>
<comment type="caution">
    <text evidence="2">The sequence shown here is derived from an EMBL/GenBank/DDBJ whole genome shotgun (WGS) entry which is preliminary data.</text>
</comment>